<reference evidence="3" key="1">
    <citation type="submission" date="2017-03" db="EMBL/GenBank/DDBJ databases">
        <authorList>
            <person name="Sharma R."/>
            <person name="Thines M."/>
        </authorList>
    </citation>
    <scope>NUCLEOTIDE SEQUENCE [LARGE SCALE GENOMIC DNA]</scope>
</reference>
<feature type="compositionally biased region" description="Basic and acidic residues" evidence="1">
    <location>
        <begin position="53"/>
        <end position="69"/>
    </location>
</feature>
<feature type="compositionally biased region" description="Basic and acidic residues" evidence="1">
    <location>
        <begin position="416"/>
        <end position="436"/>
    </location>
</feature>
<feature type="compositionally biased region" description="Polar residues" evidence="1">
    <location>
        <begin position="629"/>
        <end position="642"/>
    </location>
</feature>
<proteinExistence type="predicted"/>
<evidence type="ECO:0000313" key="2">
    <source>
        <dbReference type="EMBL" id="SLM37399.1"/>
    </source>
</evidence>
<accession>A0A1W5D3C7</accession>
<feature type="compositionally biased region" description="Low complexity" evidence="1">
    <location>
        <begin position="514"/>
        <end position="539"/>
    </location>
</feature>
<feature type="compositionally biased region" description="Basic and acidic residues" evidence="1">
    <location>
        <begin position="107"/>
        <end position="118"/>
    </location>
</feature>
<feature type="compositionally biased region" description="Low complexity" evidence="1">
    <location>
        <begin position="554"/>
        <end position="565"/>
    </location>
</feature>
<dbReference type="EMBL" id="FWEW01001585">
    <property type="protein sequence ID" value="SLM37399.1"/>
    <property type="molecule type" value="Genomic_DNA"/>
</dbReference>
<feature type="compositionally biased region" description="Basic and acidic residues" evidence="1">
    <location>
        <begin position="614"/>
        <end position="624"/>
    </location>
</feature>
<dbReference type="Proteomes" id="UP000192927">
    <property type="component" value="Unassembled WGS sequence"/>
</dbReference>
<feature type="compositionally biased region" description="Polar residues" evidence="1">
    <location>
        <begin position="72"/>
        <end position="81"/>
    </location>
</feature>
<feature type="compositionally biased region" description="Basic and acidic residues" evidence="1">
    <location>
        <begin position="544"/>
        <end position="553"/>
    </location>
</feature>
<feature type="region of interest" description="Disordered" evidence="1">
    <location>
        <begin position="1"/>
        <end position="229"/>
    </location>
</feature>
<keyword evidence="3" id="KW-1185">Reference proteome</keyword>
<evidence type="ECO:0000256" key="1">
    <source>
        <dbReference type="SAM" id="MobiDB-lite"/>
    </source>
</evidence>
<feature type="compositionally biased region" description="Basic and acidic residues" evidence="1">
    <location>
        <begin position="139"/>
        <end position="150"/>
    </location>
</feature>
<feature type="compositionally biased region" description="Polar residues" evidence="1">
    <location>
        <begin position="592"/>
        <end position="602"/>
    </location>
</feature>
<feature type="compositionally biased region" description="Low complexity" evidence="1">
    <location>
        <begin position="269"/>
        <end position="278"/>
    </location>
</feature>
<feature type="region of interest" description="Disordered" evidence="1">
    <location>
        <begin position="584"/>
        <end position="736"/>
    </location>
</feature>
<feature type="compositionally biased region" description="Polar residues" evidence="1">
    <location>
        <begin position="325"/>
        <end position="335"/>
    </location>
</feature>
<feature type="compositionally biased region" description="Pro residues" evidence="1">
    <location>
        <begin position="185"/>
        <end position="199"/>
    </location>
</feature>
<feature type="compositionally biased region" description="Basic and acidic residues" evidence="1">
    <location>
        <begin position="22"/>
        <end position="33"/>
    </location>
</feature>
<feature type="region of interest" description="Disordered" evidence="1">
    <location>
        <begin position="502"/>
        <end position="572"/>
    </location>
</feature>
<feature type="compositionally biased region" description="Basic and acidic residues" evidence="1">
    <location>
        <begin position="464"/>
        <end position="476"/>
    </location>
</feature>
<feature type="region of interest" description="Disordered" evidence="1">
    <location>
        <begin position="269"/>
        <end position="483"/>
    </location>
</feature>
<feature type="compositionally biased region" description="Polar residues" evidence="1">
    <location>
        <begin position="292"/>
        <end position="301"/>
    </location>
</feature>
<dbReference type="AlphaFoldDB" id="A0A1W5D3C7"/>
<sequence>MSASPTRLRPRPHPATCEDWNDDARTTIPDTRRTANSAAKRSSKPDISLVAKVGEDNTSKLSKVGKDGASDSGYSSQTAATVGSGGSSQRSRLGLAPLTLDTGAASDKIKTPRPESKPKSATRKSPTKLQPIPTASKGQGKDSTRPEGCKCPDCAPKKQPAVTPVEPRPPQDYFTLHQTSRPRGAGPPSPQSARAPPPDHAQHIPSVNTAQPRTRPPSAQPHRMTRPMSFHAGMRPEIYYYPAPPVYVEQRPQPIFVAPPTLPIPPYPATSTTYTPSPVQSVPPNYPMPSPYEQTRTQTRQWPAESHTHPSRPPAMYEPPIVQYGGQQPSYTTGAPPQPHSHPAPRDSSYHRERHANPMQEYYERVDDYYRMPPPPAPNAPSEQRPTIRHAATTSTGPATLRRHRSGEDSPPLSSRKADVSFRHLSRHESVPEHAPRSRRQSLAARPSGGPPRASYTSAPNERILVERAHVSDKQRRCASYYGQDSLEQAAERYQYDTIHAAGNPIKTAPTIDSVKTTSKTTQSQASVAGSHSSSTKSASGGGRSREGSDVKARSGVSSRAAAAGTTDGDEFLVRFPAGVKVDLKGEAVKGQTITFQQSGNADGSMELRIGGRKAGDEGTDRARAAGTKPNSHSEASHSGTLGPSDLGAPPRSESRMRRPSMYSDSGAPSRSGSRMRRGSNLEEVAEGLRVGGRSSSRRPSRGREFDGVAEFGEVKGGGISRRGSPVKEMESEDLTLTERRMVRVESRSGRSSRSGYSGK</sequence>
<evidence type="ECO:0000313" key="3">
    <source>
        <dbReference type="Proteomes" id="UP000192927"/>
    </source>
</evidence>
<organism evidence="2 3">
    <name type="scientific">Lasallia pustulata</name>
    <dbReference type="NCBI Taxonomy" id="136370"/>
    <lineage>
        <taxon>Eukaryota</taxon>
        <taxon>Fungi</taxon>
        <taxon>Dikarya</taxon>
        <taxon>Ascomycota</taxon>
        <taxon>Pezizomycotina</taxon>
        <taxon>Lecanoromycetes</taxon>
        <taxon>OSLEUM clade</taxon>
        <taxon>Umbilicariomycetidae</taxon>
        <taxon>Umbilicariales</taxon>
        <taxon>Umbilicariaceae</taxon>
        <taxon>Lasallia</taxon>
    </lineage>
</organism>
<name>A0A1W5D3C7_9LECA</name>
<protein>
    <submittedName>
        <fullName evidence="2">Uncharacterized protein</fullName>
    </submittedName>
</protein>